<keyword evidence="3 5" id="KW-0159">Chromosome partition</keyword>
<evidence type="ECO:0000313" key="7">
    <source>
        <dbReference type="EMBL" id="KRL85521.1"/>
    </source>
</evidence>
<keyword evidence="8" id="KW-1185">Reference proteome</keyword>
<dbReference type="STRING" id="1423783.FC50_GL001687"/>
<evidence type="ECO:0000313" key="8">
    <source>
        <dbReference type="Proteomes" id="UP000051922"/>
    </source>
</evidence>
<organism evidence="7 8">
    <name type="scientific">Lacticaseibacillus pantheris DSM 15945 = JCM 12539 = NBRC 106106</name>
    <dbReference type="NCBI Taxonomy" id="1423783"/>
    <lineage>
        <taxon>Bacteria</taxon>
        <taxon>Bacillati</taxon>
        <taxon>Bacillota</taxon>
        <taxon>Bacilli</taxon>
        <taxon>Lactobacillales</taxon>
        <taxon>Lactobacillaceae</taxon>
        <taxon>Lacticaseibacillus</taxon>
    </lineage>
</organism>
<dbReference type="PANTHER" id="PTHR34298">
    <property type="entry name" value="SEGREGATION AND CONDENSATION PROTEIN B"/>
    <property type="match status" value="1"/>
</dbReference>
<evidence type="ECO:0000256" key="2">
    <source>
        <dbReference type="ARBA" id="ARBA00022618"/>
    </source>
</evidence>
<dbReference type="GO" id="GO:0051304">
    <property type="term" value="P:chromosome separation"/>
    <property type="evidence" value="ECO:0007669"/>
    <property type="project" value="InterPro"/>
</dbReference>
<dbReference type="RefSeq" id="WP_056956956.1">
    <property type="nucleotide sequence ID" value="NZ_AZFJ01000052.1"/>
</dbReference>
<comment type="subcellular location">
    <subcellularLocation>
        <location evidence="5">Cytoplasm</location>
    </subcellularLocation>
    <text evidence="5">Associated with two foci at the outer edges of the nucleoid region in young cells, and at four foci within both cell halves in older cells.</text>
</comment>
<dbReference type="Proteomes" id="UP000051922">
    <property type="component" value="Unassembled WGS sequence"/>
</dbReference>
<keyword evidence="4 5" id="KW-0131">Cell cycle</keyword>
<comment type="subunit">
    <text evidence="5">Homodimer. Homodimerization may be required to stabilize the binding of ScpA to the Smc head domains. Component of a cohesin-like complex composed of ScpA, ScpB and the Smc homodimer, in which ScpA and ScpB bind to the head domain of Smc. The presence of the three proteins is required for the association of the complex with DNA.</text>
</comment>
<dbReference type="InterPro" id="IPR005234">
    <property type="entry name" value="ScpB_csome_segregation"/>
</dbReference>
<dbReference type="AlphaFoldDB" id="A0A0R1TWA0"/>
<dbReference type="HAMAP" id="MF_01804">
    <property type="entry name" value="ScpB"/>
    <property type="match status" value="1"/>
</dbReference>
<proteinExistence type="inferred from homology"/>
<evidence type="ECO:0000256" key="3">
    <source>
        <dbReference type="ARBA" id="ARBA00022829"/>
    </source>
</evidence>
<gene>
    <name evidence="5" type="primary">scpB</name>
    <name evidence="7" type="ORF">FC50_GL001687</name>
</gene>
<comment type="caution">
    <text evidence="7">The sequence shown here is derived from an EMBL/GenBank/DDBJ whole genome shotgun (WGS) entry which is preliminary data.</text>
</comment>
<feature type="compositionally biased region" description="Low complexity" evidence="6">
    <location>
        <begin position="194"/>
        <end position="207"/>
    </location>
</feature>
<comment type="function">
    <text evidence="5">Participates in chromosomal partition during cell division. May act via the formation of a condensin-like complex containing Smc and ScpA that pull DNA away from mid-cell into both cell halves.</text>
</comment>
<dbReference type="InterPro" id="IPR036388">
    <property type="entry name" value="WH-like_DNA-bd_sf"/>
</dbReference>
<evidence type="ECO:0000256" key="6">
    <source>
        <dbReference type="SAM" id="MobiDB-lite"/>
    </source>
</evidence>
<sequence>MLGTIEAVLYAAGEDGVDLHTLAEILGVSVAATRQQVATLADQMATDDQRGLFIQQSGERFYMLTKPAAAPALKKYFQGPPATGLSKAALESLAIIAYQQPVTRIDIDEVRGVQSSGSLQTLVTRQLVAEAGRKDAPGRPIMYRTTEVFLDYFGLGSLDDLPPLPTSGTPDPETLDLFGRADIDDEGVGDALDTEPTPLTTEPTEDE</sequence>
<keyword evidence="1 5" id="KW-0963">Cytoplasm</keyword>
<dbReference type="Gene3D" id="1.10.10.10">
    <property type="entry name" value="Winged helix-like DNA-binding domain superfamily/Winged helix DNA-binding domain"/>
    <property type="match status" value="2"/>
</dbReference>
<accession>A0A0R1TWA0</accession>
<dbReference type="OrthoDB" id="9806226at2"/>
<feature type="compositionally biased region" description="Low complexity" evidence="6">
    <location>
        <begin position="161"/>
        <end position="172"/>
    </location>
</feature>
<dbReference type="GO" id="GO:0051301">
    <property type="term" value="P:cell division"/>
    <property type="evidence" value="ECO:0007669"/>
    <property type="project" value="UniProtKB-KW"/>
</dbReference>
<evidence type="ECO:0000256" key="4">
    <source>
        <dbReference type="ARBA" id="ARBA00023306"/>
    </source>
</evidence>
<dbReference type="SUPFAM" id="SSF46785">
    <property type="entry name" value="Winged helix' DNA-binding domain"/>
    <property type="match status" value="2"/>
</dbReference>
<keyword evidence="2 5" id="KW-0132">Cell division</keyword>
<dbReference type="NCBIfam" id="TIGR00281">
    <property type="entry name" value="SMC-Scp complex subunit ScpB"/>
    <property type="match status" value="1"/>
</dbReference>
<evidence type="ECO:0000256" key="1">
    <source>
        <dbReference type="ARBA" id="ARBA00022490"/>
    </source>
</evidence>
<dbReference type="GO" id="GO:0006260">
    <property type="term" value="P:DNA replication"/>
    <property type="evidence" value="ECO:0007669"/>
    <property type="project" value="UniProtKB-UniRule"/>
</dbReference>
<dbReference type="PANTHER" id="PTHR34298:SF2">
    <property type="entry name" value="SEGREGATION AND CONDENSATION PROTEIN B"/>
    <property type="match status" value="1"/>
</dbReference>
<name>A0A0R1TWA0_9LACO</name>
<dbReference type="InterPro" id="IPR036390">
    <property type="entry name" value="WH_DNA-bd_sf"/>
</dbReference>
<reference evidence="7 8" key="1">
    <citation type="journal article" date="2015" name="Genome Announc.">
        <title>Expanding the biotechnology potential of lactobacilli through comparative genomics of 213 strains and associated genera.</title>
        <authorList>
            <person name="Sun Z."/>
            <person name="Harris H.M."/>
            <person name="McCann A."/>
            <person name="Guo C."/>
            <person name="Argimon S."/>
            <person name="Zhang W."/>
            <person name="Yang X."/>
            <person name="Jeffery I.B."/>
            <person name="Cooney J.C."/>
            <person name="Kagawa T.F."/>
            <person name="Liu W."/>
            <person name="Song Y."/>
            <person name="Salvetti E."/>
            <person name="Wrobel A."/>
            <person name="Rasinkangas P."/>
            <person name="Parkhill J."/>
            <person name="Rea M.C."/>
            <person name="O'Sullivan O."/>
            <person name="Ritari J."/>
            <person name="Douillard F.P."/>
            <person name="Paul Ross R."/>
            <person name="Yang R."/>
            <person name="Briner A.E."/>
            <person name="Felis G.E."/>
            <person name="de Vos W.M."/>
            <person name="Barrangou R."/>
            <person name="Klaenhammer T.R."/>
            <person name="Caufield P.W."/>
            <person name="Cui Y."/>
            <person name="Zhang H."/>
            <person name="O'Toole P.W."/>
        </authorList>
    </citation>
    <scope>NUCLEOTIDE SEQUENCE [LARGE SCALE GENOMIC DNA]</scope>
    <source>
        <strain evidence="7 8">DSM 15945</strain>
    </source>
</reference>
<dbReference type="GO" id="GO:0005737">
    <property type="term" value="C:cytoplasm"/>
    <property type="evidence" value="ECO:0007669"/>
    <property type="project" value="UniProtKB-SubCell"/>
</dbReference>
<evidence type="ECO:0000256" key="5">
    <source>
        <dbReference type="HAMAP-Rule" id="MF_01804"/>
    </source>
</evidence>
<dbReference type="Pfam" id="PF04079">
    <property type="entry name" value="SMC_ScpB"/>
    <property type="match status" value="1"/>
</dbReference>
<dbReference type="PATRIC" id="fig|1423783.4.peg.1730"/>
<feature type="region of interest" description="Disordered" evidence="6">
    <location>
        <begin position="161"/>
        <end position="207"/>
    </location>
</feature>
<dbReference type="EMBL" id="AZFJ01000052">
    <property type="protein sequence ID" value="KRL85521.1"/>
    <property type="molecule type" value="Genomic_DNA"/>
</dbReference>
<protein>
    <recommendedName>
        <fullName evidence="5">Segregation and condensation protein B</fullName>
    </recommendedName>
</protein>
<comment type="similarity">
    <text evidence="5">Belongs to the ScpB family.</text>
</comment>